<protein>
    <submittedName>
        <fullName evidence="9">Glucose-methanol-choline oxidoreductase</fullName>
    </submittedName>
</protein>
<dbReference type="Gene3D" id="3.50.50.60">
    <property type="entry name" value="FAD/NAD(P)-binding domain"/>
    <property type="match status" value="1"/>
</dbReference>
<comment type="cofactor">
    <cofactor evidence="4">
        <name>FAD</name>
        <dbReference type="ChEBI" id="CHEBI:57692"/>
    </cofactor>
</comment>
<evidence type="ECO:0000259" key="7">
    <source>
        <dbReference type="PROSITE" id="PS00623"/>
    </source>
</evidence>
<feature type="signal peptide" evidence="6">
    <location>
        <begin position="1"/>
        <end position="20"/>
    </location>
</feature>
<evidence type="ECO:0000256" key="6">
    <source>
        <dbReference type="SAM" id="SignalP"/>
    </source>
</evidence>
<keyword evidence="2" id="KW-0325">Glycoprotein</keyword>
<dbReference type="Pfam" id="PF05199">
    <property type="entry name" value="GMC_oxred_C"/>
    <property type="match status" value="1"/>
</dbReference>
<dbReference type="AlphaFoldDB" id="A0A6A6TXV2"/>
<dbReference type="GO" id="GO:0050660">
    <property type="term" value="F:flavin adenine dinucleotide binding"/>
    <property type="evidence" value="ECO:0007669"/>
    <property type="project" value="InterPro"/>
</dbReference>
<dbReference type="InterPro" id="IPR012132">
    <property type="entry name" value="GMC_OxRdtase"/>
</dbReference>
<feature type="domain" description="Glucose-methanol-choline oxidoreductase N-terminal" evidence="7">
    <location>
        <begin position="114"/>
        <end position="137"/>
    </location>
</feature>
<evidence type="ECO:0000256" key="2">
    <source>
        <dbReference type="ARBA" id="ARBA00023180"/>
    </source>
</evidence>
<dbReference type="Proteomes" id="UP000799302">
    <property type="component" value="Unassembled WGS sequence"/>
</dbReference>
<keyword evidence="5" id="KW-0285">Flavoprotein</keyword>
<dbReference type="InterPro" id="IPR036188">
    <property type="entry name" value="FAD/NAD-bd_sf"/>
</dbReference>
<feature type="active site" description="Proton donor" evidence="3">
    <location>
        <position position="536"/>
    </location>
</feature>
<dbReference type="PROSITE" id="PS00623">
    <property type="entry name" value="GMC_OXRED_1"/>
    <property type="match status" value="1"/>
</dbReference>
<evidence type="ECO:0000313" key="10">
    <source>
        <dbReference type="Proteomes" id="UP000799302"/>
    </source>
</evidence>
<evidence type="ECO:0000259" key="8">
    <source>
        <dbReference type="PROSITE" id="PS00624"/>
    </source>
</evidence>
<accession>A0A6A6TXV2</accession>
<proteinExistence type="inferred from homology"/>
<name>A0A6A6TXV2_9PEZI</name>
<keyword evidence="6" id="KW-0732">Signal</keyword>
<evidence type="ECO:0000256" key="3">
    <source>
        <dbReference type="PIRSR" id="PIRSR000137-1"/>
    </source>
</evidence>
<dbReference type="InterPro" id="IPR000172">
    <property type="entry name" value="GMC_OxRdtase_N"/>
</dbReference>
<evidence type="ECO:0000256" key="5">
    <source>
        <dbReference type="RuleBase" id="RU003968"/>
    </source>
</evidence>
<dbReference type="Pfam" id="PF00732">
    <property type="entry name" value="GMC_oxred_N"/>
    <property type="match status" value="1"/>
</dbReference>
<dbReference type="PANTHER" id="PTHR11552">
    <property type="entry name" value="GLUCOSE-METHANOL-CHOLINE GMC OXIDOREDUCTASE"/>
    <property type="match status" value="1"/>
</dbReference>
<evidence type="ECO:0000313" key="9">
    <source>
        <dbReference type="EMBL" id="KAF2664540.1"/>
    </source>
</evidence>
<dbReference type="OrthoDB" id="269227at2759"/>
<feature type="active site" description="Proton acceptor" evidence="3">
    <location>
        <position position="579"/>
    </location>
</feature>
<organism evidence="9 10">
    <name type="scientific">Microthyrium microscopicum</name>
    <dbReference type="NCBI Taxonomy" id="703497"/>
    <lineage>
        <taxon>Eukaryota</taxon>
        <taxon>Fungi</taxon>
        <taxon>Dikarya</taxon>
        <taxon>Ascomycota</taxon>
        <taxon>Pezizomycotina</taxon>
        <taxon>Dothideomycetes</taxon>
        <taxon>Dothideomycetes incertae sedis</taxon>
        <taxon>Microthyriales</taxon>
        <taxon>Microthyriaceae</taxon>
        <taxon>Microthyrium</taxon>
    </lineage>
</organism>
<dbReference type="PIRSF" id="PIRSF000137">
    <property type="entry name" value="Alcohol_oxidase"/>
    <property type="match status" value="1"/>
</dbReference>
<feature type="domain" description="Glucose-methanol-choline oxidoreductase N-terminal" evidence="8">
    <location>
        <begin position="303"/>
        <end position="317"/>
    </location>
</feature>
<dbReference type="PANTHER" id="PTHR11552:SF138">
    <property type="entry name" value="DEHYDROGENASE PKFF-RELATED"/>
    <property type="match status" value="1"/>
</dbReference>
<dbReference type="SUPFAM" id="SSF51905">
    <property type="entry name" value="FAD/NAD(P)-binding domain"/>
    <property type="match status" value="1"/>
</dbReference>
<reference evidence="9" key="1">
    <citation type="journal article" date="2020" name="Stud. Mycol.">
        <title>101 Dothideomycetes genomes: a test case for predicting lifestyles and emergence of pathogens.</title>
        <authorList>
            <person name="Haridas S."/>
            <person name="Albert R."/>
            <person name="Binder M."/>
            <person name="Bloem J."/>
            <person name="Labutti K."/>
            <person name="Salamov A."/>
            <person name="Andreopoulos B."/>
            <person name="Baker S."/>
            <person name="Barry K."/>
            <person name="Bills G."/>
            <person name="Bluhm B."/>
            <person name="Cannon C."/>
            <person name="Castanera R."/>
            <person name="Culley D."/>
            <person name="Daum C."/>
            <person name="Ezra D."/>
            <person name="Gonzalez J."/>
            <person name="Henrissat B."/>
            <person name="Kuo A."/>
            <person name="Liang C."/>
            <person name="Lipzen A."/>
            <person name="Lutzoni F."/>
            <person name="Magnuson J."/>
            <person name="Mondo S."/>
            <person name="Nolan M."/>
            <person name="Ohm R."/>
            <person name="Pangilinan J."/>
            <person name="Park H.-J."/>
            <person name="Ramirez L."/>
            <person name="Alfaro M."/>
            <person name="Sun H."/>
            <person name="Tritt A."/>
            <person name="Yoshinaga Y."/>
            <person name="Zwiers L.-H."/>
            <person name="Turgeon B."/>
            <person name="Goodwin S."/>
            <person name="Spatafora J."/>
            <person name="Crous P."/>
            <person name="Grigoriev I."/>
        </authorList>
    </citation>
    <scope>NUCLEOTIDE SEQUENCE</scope>
    <source>
        <strain evidence="9">CBS 115976</strain>
    </source>
</reference>
<evidence type="ECO:0000256" key="1">
    <source>
        <dbReference type="ARBA" id="ARBA00010790"/>
    </source>
</evidence>
<dbReference type="Gene3D" id="3.30.560.10">
    <property type="entry name" value="Glucose Oxidase, domain 3"/>
    <property type="match status" value="1"/>
</dbReference>
<dbReference type="InterPro" id="IPR007867">
    <property type="entry name" value="GMC_OxRtase_C"/>
</dbReference>
<comment type="similarity">
    <text evidence="1 5">Belongs to the GMC oxidoreductase family.</text>
</comment>
<feature type="chain" id="PRO_5025671473" evidence="6">
    <location>
        <begin position="21"/>
        <end position="600"/>
    </location>
</feature>
<dbReference type="PROSITE" id="PS00624">
    <property type="entry name" value="GMC_OXRED_2"/>
    <property type="match status" value="1"/>
</dbReference>
<dbReference type="EMBL" id="MU004242">
    <property type="protein sequence ID" value="KAF2664540.1"/>
    <property type="molecule type" value="Genomic_DNA"/>
</dbReference>
<feature type="binding site" evidence="4">
    <location>
        <begin position="535"/>
        <end position="536"/>
    </location>
    <ligand>
        <name>FAD</name>
        <dbReference type="ChEBI" id="CHEBI:57692"/>
    </ligand>
</feature>
<keyword evidence="4 5" id="KW-0274">FAD</keyword>
<evidence type="ECO:0000256" key="4">
    <source>
        <dbReference type="PIRSR" id="PIRSR000137-2"/>
    </source>
</evidence>
<dbReference type="SUPFAM" id="SSF54373">
    <property type="entry name" value="FAD-linked reductases, C-terminal domain"/>
    <property type="match status" value="1"/>
</dbReference>
<sequence>MHFVSACVCAALFILTGAQSKPATRLRHQKRQNAGTYDYIIVGGGTAGLALAARLSEDGNQTVLVLEAGGSPTAVASYKTPGADLQVLGSPIDWAFTTLPQSTLNNRQLTYNRGRCLGGSSAINGMTYGRGSSSVYNLWESLGNTGWSWNDVFPYFKKSTTFHNQAETNVTGQGVEASLYSNGPVQIGYPPYVYATPGSEAFVESLAAIGVPVVEELNNGTNIGAKQEMLTIDSLFHRSSSYDNYYMQAQNRPNLKVLPFSPVKRLILTESSKGVIATSVVYVDYTSGETLNATAKEVILSAGSFQTPQLLMLSGIGPTETLKKNGIKQYVANENVGQNLQDHTYFSIYLEADPAVSYSSLYNDYSKLQEATAEYQSSQGPLTAPIGLSFGFEKISADTLTEIGAAALAQNRSDQAHIEYYYETEFYPNYPTPQYSPMEYNTSYISLTAGLLAPMSRGSISVKSNSNADPPQIDLNYYSTPEDQAVAIYAFRNLRKILDKFSTFNYTYDEVAPGPTVQSDADILEYVRSTAVTVWHASGTCAMLPQDKGGVVNDKLQVYGVDGLRIVDTSVFPIIPDQHTQGPTYMLAEKAAAIILGTDR</sequence>
<dbReference type="GO" id="GO:0044550">
    <property type="term" value="P:secondary metabolite biosynthetic process"/>
    <property type="evidence" value="ECO:0007669"/>
    <property type="project" value="TreeGrafter"/>
</dbReference>
<keyword evidence="10" id="KW-1185">Reference proteome</keyword>
<gene>
    <name evidence="9" type="ORF">BT63DRAFT_460031</name>
</gene>
<dbReference type="GO" id="GO:0016614">
    <property type="term" value="F:oxidoreductase activity, acting on CH-OH group of donors"/>
    <property type="evidence" value="ECO:0007669"/>
    <property type="project" value="InterPro"/>
</dbReference>
<feature type="binding site" evidence="4">
    <location>
        <position position="263"/>
    </location>
    <ligand>
        <name>FAD</name>
        <dbReference type="ChEBI" id="CHEBI:57692"/>
    </ligand>
</feature>